<feature type="region of interest" description="Disordered" evidence="6">
    <location>
        <begin position="573"/>
        <end position="601"/>
    </location>
</feature>
<feature type="compositionally biased region" description="Pro residues" evidence="6">
    <location>
        <begin position="146"/>
        <end position="164"/>
    </location>
</feature>
<feature type="domain" description="Zn(2)-C6 fungal-type" evidence="7">
    <location>
        <begin position="347"/>
        <end position="377"/>
    </location>
</feature>
<keyword evidence="9" id="KW-1185">Reference proteome</keyword>
<dbReference type="Proteomes" id="UP001201980">
    <property type="component" value="Unassembled WGS sequence"/>
</dbReference>
<dbReference type="SMART" id="SM00066">
    <property type="entry name" value="GAL4"/>
    <property type="match status" value="1"/>
</dbReference>
<evidence type="ECO:0000256" key="1">
    <source>
        <dbReference type="ARBA" id="ARBA00004123"/>
    </source>
</evidence>
<dbReference type="AlphaFoldDB" id="A0AAD5RRM9"/>
<evidence type="ECO:0000256" key="4">
    <source>
        <dbReference type="ARBA" id="ARBA00023163"/>
    </source>
</evidence>
<dbReference type="InterPro" id="IPR050815">
    <property type="entry name" value="TF_fung"/>
</dbReference>
<feature type="compositionally biased region" description="Low complexity" evidence="6">
    <location>
        <begin position="573"/>
        <end position="583"/>
    </location>
</feature>
<dbReference type="CDD" id="cd12148">
    <property type="entry name" value="fungal_TF_MHR"/>
    <property type="match status" value="1"/>
</dbReference>
<feature type="compositionally biased region" description="Pro residues" evidence="6">
    <location>
        <begin position="17"/>
        <end position="26"/>
    </location>
</feature>
<dbReference type="CDD" id="cd00067">
    <property type="entry name" value="GAL4"/>
    <property type="match status" value="1"/>
</dbReference>
<keyword evidence="5" id="KW-0539">Nucleus</keyword>
<dbReference type="SMART" id="SM00906">
    <property type="entry name" value="Fungal_trans"/>
    <property type="match status" value="1"/>
</dbReference>
<dbReference type="PANTHER" id="PTHR47338:SF11">
    <property type="entry name" value="ZN(II)2CYS6 TRANSCRIPTION FACTOR (EUROFUNG)"/>
    <property type="match status" value="1"/>
</dbReference>
<feature type="region of interest" description="Disordered" evidence="6">
    <location>
        <begin position="83"/>
        <end position="212"/>
    </location>
</feature>
<gene>
    <name evidence="8" type="ORF">MKZ38_001569</name>
</gene>
<dbReference type="EMBL" id="JAKWBI020000143">
    <property type="protein sequence ID" value="KAJ2901656.1"/>
    <property type="molecule type" value="Genomic_DNA"/>
</dbReference>
<dbReference type="Gene3D" id="4.10.240.10">
    <property type="entry name" value="Zn(2)-C6 fungal-type DNA-binding domain"/>
    <property type="match status" value="1"/>
</dbReference>
<evidence type="ECO:0000313" key="8">
    <source>
        <dbReference type="EMBL" id="KAJ2901656.1"/>
    </source>
</evidence>
<feature type="compositionally biased region" description="Low complexity" evidence="6">
    <location>
        <begin position="591"/>
        <end position="601"/>
    </location>
</feature>
<dbReference type="InterPro" id="IPR001138">
    <property type="entry name" value="Zn2Cys6_DnaBD"/>
</dbReference>
<feature type="compositionally biased region" description="Pro residues" evidence="6">
    <location>
        <begin position="177"/>
        <end position="189"/>
    </location>
</feature>
<dbReference type="GO" id="GO:0003677">
    <property type="term" value="F:DNA binding"/>
    <property type="evidence" value="ECO:0007669"/>
    <property type="project" value="InterPro"/>
</dbReference>
<name>A0AAD5RRM9_9PEZI</name>
<evidence type="ECO:0000256" key="6">
    <source>
        <dbReference type="SAM" id="MobiDB-lite"/>
    </source>
</evidence>
<protein>
    <recommendedName>
        <fullName evidence="7">Zn(2)-C6 fungal-type domain-containing protein</fullName>
    </recommendedName>
</protein>
<proteinExistence type="predicted"/>
<dbReference type="Pfam" id="PF00172">
    <property type="entry name" value="Zn_clus"/>
    <property type="match status" value="1"/>
</dbReference>
<feature type="compositionally biased region" description="Polar residues" evidence="6">
    <location>
        <begin position="414"/>
        <end position="432"/>
    </location>
</feature>
<dbReference type="GO" id="GO:0005634">
    <property type="term" value="C:nucleus"/>
    <property type="evidence" value="ECO:0007669"/>
    <property type="project" value="UniProtKB-SubCell"/>
</dbReference>
<keyword evidence="2" id="KW-0479">Metal-binding</keyword>
<reference evidence="8" key="1">
    <citation type="submission" date="2022-07" db="EMBL/GenBank/DDBJ databases">
        <title>Draft genome sequence of Zalerion maritima ATCC 34329, a (micro)plastics degrading marine fungus.</title>
        <authorList>
            <person name="Paco A."/>
            <person name="Goncalves M.F.M."/>
            <person name="Rocha-Santos T.A.P."/>
            <person name="Alves A."/>
        </authorList>
    </citation>
    <scope>NUCLEOTIDE SEQUENCE</scope>
    <source>
        <strain evidence="8">ATCC 34329</strain>
    </source>
</reference>
<sequence length="1049" mass="115773">MGIFSIPEHHHYQAVPPNTPPLPHLPKPLFDYKRRPTVPLSPPMSRDDRSPLTTTLSENNTMDERRDMNQTAATAAAAIAAVSAPPPPRTQLPSLSSLFGPPSQIRPLHSPLSDRHSPYSAPSPLDRPQTGGVKQERSLSASSSYFPPPSSVPGPPPPPPPPLSQPRSTYDGRYAPEPAPYPRSMPAPISPRTREVERPKLDAGGSEVGSSSRWAVHHDDRRHEYALGSRESGYKPAHAQPISQRPTDQEMLYRDQQVRHMANPPSTPISTASSSEGIPIKDGLGPKIWTGTHFLPRFVRAAEVAGEGMCYFYDDGSHCKTVIDGEHVNAHWGVTKAGKPRKRLAIACVTCREKKIKCDPDYPRCVQCEKFGRTCKFKNAPRGGHNSPGDSSGEAEDSARRMVIGSGQMMGMLSTQSDVRRPGSQSSASLSPRTHMMRPTSPEPPTAKRPRLVYETVNNSSYAAMAGDSSAMARTPESAKSSLSWQQPELPRIHEDVLMRAWQTDPYVTDPQSVIAIVASFMARIECTTLRFLPQKPFTSWVQSNAHRKSPADQMLIYSILAVGLVITPSATTTTSPENITTTPAGSLAHTPTTTSTTGPAAASAMLAAATDTNSSTQRERALAFDYAQVARYASNGARLGIQLVQARLLLSIYYLSISRARESNDMLSAAISAASFLQLNMELDSSREAPMTVFPYGLNKTGYEEMRRRTFWSCFVLERVNGLLPNRASIINTDDIFLRLPMALPDFQAPSESTAPFFESLIGYTSQVQGPASFKQTEMDVAAHLVNVAAIWGDVMTTTYRVSHRRTDYDFDFAAYYQRTVDRLATWTSSLHSDHSFTRRNLDFACSREETGTFVTMHLLYHLSGLKLNRHISPRYLEQDSLRSEHAARAKEHAREILEVVATLRGFAAQRPDMPLPLLASYALLESTDVLAAEGLVDEIPTLLEQMSLAREVQVLLANSWEEAAIQTRVTYQRIMALRRVLDHARLPLPSTPNIDGCRLYVAPTASAEKEGLCWQIPDPLELRFPPQMDVVYSSRDAPGLGAPRRTY</sequence>
<keyword evidence="3" id="KW-0805">Transcription regulation</keyword>
<evidence type="ECO:0000256" key="3">
    <source>
        <dbReference type="ARBA" id="ARBA00023015"/>
    </source>
</evidence>
<evidence type="ECO:0000313" key="9">
    <source>
        <dbReference type="Proteomes" id="UP001201980"/>
    </source>
</evidence>
<dbReference type="GO" id="GO:0006351">
    <property type="term" value="P:DNA-templated transcription"/>
    <property type="evidence" value="ECO:0007669"/>
    <property type="project" value="InterPro"/>
</dbReference>
<feature type="compositionally biased region" description="Low complexity" evidence="6">
    <location>
        <begin position="92"/>
        <end position="103"/>
    </location>
</feature>
<comment type="subcellular location">
    <subcellularLocation>
        <location evidence="1">Nucleus</location>
    </subcellularLocation>
</comment>
<dbReference type="PANTHER" id="PTHR47338">
    <property type="entry name" value="ZN(II)2CYS6 TRANSCRIPTION FACTOR (EUROFUNG)-RELATED"/>
    <property type="match status" value="1"/>
</dbReference>
<evidence type="ECO:0000256" key="2">
    <source>
        <dbReference type="ARBA" id="ARBA00022723"/>
    </source>
</evidence>
<feature type="compositionally biased region" description="Basic and acidic residues" evidence="6">
    <location>
        <begin position="192"/>
        <end position="201"/>
    </location>
</feature>
<dbReference type="InterPro" id="IPR007219">
    <property type="entry name" value="XnlR_reg_dom"/>
</dbReference>
<organism evidence="8 9">
    <name type="scientific">Zalerion maritima</name>
    <dbReference type="NCBI Taxonomy" id="339359"/>
    <lineage>
        <taxon>Eukaryota</taxon>
        <taxon>Fungi</taxon>
        <taxon>Dikarya</taxon>
        <taxon>Ascomycota</taxon>
        <taxon>Pezizomycotina</taxon>
        <taxon>Sordariomycetes</taxon>
        <taxon>Lulworthiomycetidae</taxon>
        <taxon>Lulworthiales</taxon>
        <taxon>Lulworthiaceae</taxon>
        <taxon>Zalerion</taxon>
    </lineage>
</organism>
<dbReference type="PROSITE" id="PS00463">
    <property type="entry name" value="ZN2_CY6_FUNGAL_1"/>
    <property type="match status" value="1"/>
</dbReference>
<keyword evidence="4" id="KW-0804">Transcription</keyword>
<dbReference type="PROSITE" id="PS50048">
    <property type="entry name" value="ZN2_CY6_FUNGAL_2"/>
    <property type="match status" value="1"/>
</dbReference>
<comment type="caution">
    <text evidence="8">The sequence shown here is derived from an EMBL/GenBank/DDBJ whole genome shotgun (WGS) entry which is preliminary data.</text>
</comment>
<feature type="compositionally biased region" description="Polar residues" evidence="6">
    <location>
        <begin position="51"/>
        <end position="60"/>
    </location>
</feature>
<dbReference type="GO" id="GO:0000981">
    <property type="term" value="F:DNA-binding transcription factor activity, RNA polymerase II-specific"/>
    <property type="evidence" value="ECO:0007669"/>
    <property type="project" value="InterPro"/>
</dbReference>
<dbReference type="InterPro" id="IPR036864">
    <property type="entry name" value="Zn2-C6_fun-type_DNA-bd_sf"/>
</dbReference>
<accession>A0AAD5RRM9</accession>
<dbReference type="Pfam" id="PF04082">
    <property type="entry name" value="Fungal_trans"/>
    <property type="match status" value="1"/>
</dbReference>
<evidence type="ECO:0000259" key="7">
    <source>
        <dbReference type="PROSITE" id="PS50048"/>
    </source>
</evidence>
<dbReference type="SUPFAM" id="SSF57701">
    <property type="entry name" value="Zn2/Cys6 DNA-binding domain"/>
    <property type="match status" value="1"/>
</dbReference>
<evidence type="ECO:0000256" key="5">
    <source>
        <dbReference type="ARBA" id="ARBA00023242"/>
    </source>
</evidence>
<feature type="region of interest" description="Disordered" evidence="6">
    <location>
        <begin position="1"/>
        <end position="64"/>
    </location>
</feature>
<feature type="region of interest" description="Disordered" evidence="6">
    <location>
        <begin position="414"/>
        <end position="448"/>
    </location>
</feature>
<dbReference type="GO" id="GO:0008270">
    <property type="term" value="F:zinc ion binding"/>
    <property type="evidence" value="ECO:0007669"/>
    <property type="project" value="InterPro"/>
</dbReference>